<feature type="region of interest" description="Disordered" evidence="1">
    <location>
        <begin position="277"/>
        <end position="303"/>
    </location>
</feature>
<gene>
    <name evidence="2" type="ORF">M911_00390</name>
</gene>
<accession>W8KL63</accession>
<name>W8KL63_9GAMM</name>
<dbReference type="RefSeq" id="WP_025280213.1">
    <property type="nucleotide sequence ID" value="NZ_CP007268.1"/>
</dbReference>
<evidence type="ECO:0000313" key="3">
    <source>
        <dbReference type="Proteomes" id="UP000019442"/>
    </source>
</evidence>
<keyword evidence="3" id="KW-1185">Reference proteome</keyword>
<organism evidence="2 3">
    <name type="scientific">Ectothiorhodospira haloalkaliphila</name>
    <dbReference type="NCBI Taxonomy" id="421628"/>
    <lineage>
        <taxon>Bacteria</taxon>
        <taxon>Pseudomonadati</taxon>
        <taxon>Pseudomonadota</taxon>
        <taxon>Gammaproteobacteria</taxon>
        <taxon>Chromatiales</taxon>
        <taxon>Ectothiorhodospiraceae</taxon>
        <taxon>Ectothiorhodospira</taxon>
    </lineage>
</organism>
<dbReference type="EMBL" id="CP007268">
    <property type="protein sequence ID" value="AHK80534.1"/>
    <property type="molecule type" value="Genomic_DNA"/>
</dbReference>
<dbReference type="HOGENOM" id="CLU_755992_0_0_6"/>
<proteinExistence type="predicted"/>
<reference evidence="2 3" key="1">
    <citation type="journal article" date="2014" name="J Genomics">
        <title>Draft Genome Sequence of the Extremely Halophilic Phototrophic Purple Sulfur Bacterium Halorhodospira halochloris.</title>
        <authorList>
            <person name="Singh K.S."/>
            <person name="Kirksey J."/>
            <person name="Hoff W.D."/>
            <person name="Deole R."/>
        </authorList>
    </citation>
    <scope>NUCLEOTIDE SEQUENCE [LARGE SCALE GENOMIC DNA]</scope>
    <source>
        <strain evidence="2 3">A</strain>
    </source>
</reference>
<evidence type="ECO:0000313" key="2">
    <source>
        <dbReference type="EMBL" id="AHK80534.1"/>
    </source>
</evidence>
<reference evidence="3" key="2">
    <citation type="submission" date="2014-02" db="EMBL/GenBank/DDBJ databases">
        <title>Draft Genome Sequence of extremely halophilic bacteria Halorhodospira halochloris.</title>
        <authorList>
            <person name="Singh K.S."/>
        </authorList>
    </citation>
    <scope>NUCLEOTIDE SEQUENCE [LARGE SCALE GENOMIC DNA]</scope>
    <source>
        <strain evidence="3">A</strain>
    </source>
</reference>
<dbReference type="KEGG" id="hhc:M911_00390"/>
<evidence type="ECO:0000256" key="1">
    <source>
        <dbReference type="SAM" id="MobiDB-lite"/>
    </source>
</evidence>
<dbReference type="Proteomes" id="UP000019442">
    <property type="component" value="Chromosome"/>
</dbReference>
<evidence type="ECO:0008006" key="4">
    <source>
        <dbReference type="Google" id="ProtNLM"/>
    </source>
</evidence>
<protein>
    <recommendedName>
        <fullName evidence="4">Beta-ketoacyl synthase N-terminal domain-containing protein</fullName>
    </recommendedName>
</protein>
<sequence length="366" mass="38565">MTLAFNPDHIRLCTATGSDPMALWAAASTPLGMEQRLTHPAALASPGGRHQVLRGVPAIGGQQDTLGRVQALLIGALGQQPLPAQALVLWPYRAALVEHSRLHPQVLWNWMGKEGLRHPEARLQPVCLDESAVTLLDHAEEAFSHHPDRALFLGGADSLLDPDTLLALVDQQMPLAWDGEDGIVPGEAAAFIPLRDGGDGVRILGWDSCPAPAARPDSTGSHSGLAQALSSALTQAGLEASSLDGILLPPGNGAEGDREWWSCQVHLWPLRADIPEGVSLPREPDEDPLPPEPITPPSLDSGAATGHAGAIQWLLQLALAGIWMRDTGAIARSGAWPRVAATAVLDRPMVDERGAVILSAGTGQEA</sequence>
<dbReference type="AlphaFoldDB" id="W8KL63"/>
<dbReference type="OrthoDB" id="5792496at2"/>